<feature type="compositionally biased region" description="Basic and acidic residues" evidence="8">
    <location>
        <begin position="17"/>
        <end position="26"/>
    </location>
</feature>
<protein>
    <recommendedName>
        <fullName evidence="9">C2H2-type domain-containing protein</fullName>
    </recommendedName>
</protein>
<reference evidence="11" key="2">
    <citation type="journal article" date="2018" name="BMC Genomics">
        <title>Genomic insights into host adaptation between the wheat stripe rust pathogen (Puccinia striiformis f. sp. tritici) and the barley stripe rust pathogen (Puccinia striiformis f. sp. hordei).</title>
        <authorList>
            <person name="Xia C."/>
            <person name="Wang M."/>
            <person name="Yin C."/>
            <person name="Cornejo O.E."/>
            <person name="Hulbert S.H."/>
            <person name="Chen X."/>
        </authorList>
    </citation>
    <scope>NUCLEOTIDE SEQUENCE [LARGE SCALE GENOMIC DNA]</scope>
    <source>
        <strain evidence="11">93TX-2</strain>
    </source>
</reference>
<name>A0A2S4V315_9BASI</name>
<dbReference type="InterPro" id="IPR050331">
    <property type="entry name" value="Zinc_finger"/>
</dbReference>
<evidence type="ECO:0000256" key="7">
    <source>
        <dbReference type="PROSITE-ProRule" id="PRU00042"/>
    </source>
</evidence>
<evidence type="ECO:0000256" key="3">
    <source>
        <dbReference type="ARBA" id="ARBA00022737"/>
    </source>
</evidence>
<dbReference type="InterPro" id="IPR036236">
    <property type="entry name" value="Znf_C2H2_sf"/>
</dbReference>
<evidence type="ECO:0000313" key="11">
    <source>
        <dbReference type="Proteomes" id="UP000238274"/>
    </source>
</evidence>
<proteinExistence type="predicted"/>
<feature type="region of interest" description="Disordered" evidence="8">
    <location>
        <begin position="325"/>
        <end position="354"/>
    </location>
</feature>
<feature type="region of interest" description="Disordered" evidence="8">
    <location>
        <begin position="17"/>
        <end position="84"/>
    </location>
</feature>
<comment type="caution">
    <text evidence="10">The sequence shown here is derived from an EMBL/GenBank/DDBJ whole genome shotgun (WGS) entry which is preliminary data.</text>
</comment>
<evidence type="ECO:0000256" key="2">
    <source>
        <dbReference type="ARBA" id="ARBA00022723"/>
    </source>
</evidence>
<dbReference type="SUPFAM" id="SSF57667">
    <property type="entry name" value="beta-beta-alpha zinc fingers"/>
    <property type="match status" value="1"/>
</dbReference>
<dbReference type="VEuPathDB" id="FungiDB:PSHT_11492"/>
<dbReference type="GO" id="GO:0010468">
    <property type="term" value="P:regulation of gene expression"/>
    <property type="evidence" value="ECO:0007669"/>
    <property type="project" value="TreeGrafter"/>
</dbReference>
<evidence type="ECO:0000256" key="4">
    <source>
        <dbReference type="ARBA" id="ARBA00022771"/>
    </source>
</evidence>
<dbReference type="GO" id="GO:0005634">
    <property type="term" value="C:nucleus"/>
    <property type="evidence" value="ECO:0007669"/>
    <property type="project" value="UniProtKB-SubCell"/>
</dbReference>
<dbReference type="AlphaFoldDB" id="A0A2S4V315"/>
<feature type="domain" description="C2H2-type" evidence="9">
    <location>
        <begin position="300"/>
        <end position="328"/>
    </location>
</feature>
<dbReference type="PANTHER" id="PTHR16515:SF49">
    <property type="entry name" value="GASTRULA ZINC FINGER PROTEIN XLCGF49.1-LIKE-RELATED"/>
    <property type="match status" value="1"/>
</dbReference>
<dbReference type="Gene3D" id="3.30.160.60">
    <property type="entry name" value="Classic Zinc Finger"/>
    <property type="match status" value="2"/>
</dbReference>
<dbReference type="VEuPathDB" id="FungiDB:PSTT_04320"/>
<keyword evidence="5" id="KW-0862">Zinc</keyword>
<keyword evidence="4 7" id="KW-0863">Zinc-finger</keyword>
<keyword evidence="3" id="KW-0677">Repeat</keyword>
<gene>
    <name evidence="10" type="ORF">PSHT_11492</name>
</gene>
<dbReference type="EMBL" id="PKSM01000191">
    <property type="protein sequence ID" value="POW03891.1"/>
    <property type="molecule type" value="Genomic_DNA"/>
</dbReference>
<dbReference type="GO" id="GO:0008270">
    <property type="term" value="F:zinc ion binding"/>
    <property type="evidence" value="ECO:0007669"/>
    <property type="project" value="UniProtKB-KW"/>
</dbReference>
<feature type="domain" description="C2H2-type" evidence="9">
    <location>
        <begin position="272"/>
        <end position="299"/>
    </location>
</feature>
<dbReference type="Pfam" id="PF00096">
    <property type="entry name" value="zf-C2H2"/>
    <property type="match status" value="2"/>
</dbReference>
<dbReference type="InterPro" id="IPR013087">
    <property type="entry name" value="Znf_C2H2_type"/>
</dbReference>
<evidence type="ECO:0000256" key="6">
    <source>
        <dbReference type="ARBA" id="ARBA00023242"/>
    </source>
</evidence>
<sequence length="354" mass="40530">MMEPWYPSPLSALEVEARRAAAEEGRFPPNGPELAQYSSSREFDLPRAHSRSRSHSSCGTPPAYPDHRPSILPSQGPPIPIASNHVHSNCSDHFRPVSSYPEEYTSYQPTWKGPPEIETLSHPREFSVVFSPPSHHSNQYDLSWKRRPSPALQARPVVNTECQTGYSSSSSPSSAHKQSHFYPVEARSDHYPGRYTFINQVFKPLYRSERKDDMGNHHGMPKSTDNKCFKSEPSECVRKVDFSRHSKRGSEPIEMPSTSPGKKSKRPNEKRFACPDCGRMFARAFNMETHRKTHVGYRPHHCPKCQKSFSRRHDLHRHLAAVHDERDKMHPQNNGVHLENLEDEPNTQNESEFC</sequence>
<reference evidence="10 11" key="1">
    <citation type="submission" date="2017-12" db="EMBL/GenBank/DDBJ databases">
        <title>Gene loss provides genomic basis for host adaptation in cereal stripe rust fungi.</title>
        <authorList>
            <person name="Xia C."/>
        </authorList>
    </citation>
    <scope>NUCLEOTIDE SEQUENCE [LARGE SCALE GENOMIC DNA]</scope>
    <source>
        <strain evidence="10 11">93TX-2</strain>
    </source>
</reference>
<dbReference type="PANTHER" id="PTHR16515">
    <property type="entry name" value="PR DOMAIN ZINC FINGER PROTEIN"/>
    <property type="match status" value="1"/>
</dbReference>
<comment type="subcellular location">
    <subcellularLocation>
        <location evidence="1">Nucleus</location>
    </subcellularLocation>
</comment>
<reference evidence="11" key="3">
    <citation type="journal article" date="2018" name="Mol. Plant Microbe Interact.">
        <title>Genome sequence resources for the wheat stripe rust pathogen (Puccinia striiformis f. sp. tritici) and the barley stripe rust pathogen (Puccinia striiformis f. sp. hordei).</title>
        <authorList>
            <person name="Xia C."/>
            <person name="Wang M."/>
            <person name="Yin C."/>
            <person name="Cornejo O.E."/>
            <person name="Hulbert S.H."/>
            <person name="Chen X."/>
        </authorList>
    </citation>
    <scope>NUCLEOTIDE SEQUENCE [LARGE SCALE GENOMIC DNA]</scope>
    <source>
        <strain evidence="11">93TX-2</strain>
    </source>
</reference>
<evidence type="ECO:0000256" key="1">
    <source>
        <dbReference type="ARBA" id="ARBA00004123"/>
    </source>
</evidence>
<organism evidence="10 11">
    <name type="scientific">Puccinia striiformis</name>
    <dbReference type="NCBI Taxonomy" id="27350"/>
    <lineage>
        <taxon>Eukaryota</taxon>
        <taxon>Fungi</taxon>
        <taxon>Dikarya</taxon>
        <taxon>Basidiomycota</taxon>
        <taxon>Pucciniomycotina</taxon>
        <taxon>Pucciniomycetes</taxon>
        <taxon>Pucciniales</taxon>
        <taxon>Pucciniaceae</taxon>
        <taxon>Puccinia</taxon>
    </lineage>
</organism>
<feature type="region of interest" description="Disordered" evidence="8">
    <location>
        <begin position="210"/>
        <end position="270"/>
    </location>
</feature>
<accession>A0A2S4V315</accession>
<keyword evidence="6" id="KW-0539">Nucleus</keyword>
<dbReference type="PROSITE" id="PS50157">
    <property type="entry name" value="ZINC_FINGER_C2H2_2"/>
    <property type="match status" value="2"/>
</dbReference>
<keyword evidence="11" id="KW-1185">Reference proteome</keyword>
<keyword evidence="2" id="KW-0479">Metal-binding</keyword>
<evidence type="ECO:0000259" key="9">
    <source>
        <dbReference type="PROSITE" id="PS50157"/>
    </source>
</evidence>
<feature type="compositionally biased region" description="Basic and acidic residues" evidence="8">
    <location>
        <begin position="224"/>
        <end position="251"/>
    </location>
</feature>
<evidence type="ECO:0000256" key="8">
    <source>
        <dbReference type="SAM" id="MobiDB-lite"/>
    </source>
</evidence>
<evidence type="ECO:0000313" key="10">
    <source>
        <dbReference type="EMBL" id="POW03891.1"/>
    </source>
</evidence>
<evidence type="ECO:0000256" key="5">
    <source>
        <dbReference type="ARBA" id="ARBA00022833"/>
    </source>
</evidence>
<dbReference type="Proteomes" id="UP000238274">
    <property type="component" value="Unassembled WGS sequence"/>
</dbReference>
<dbReference type="FunFam" id="3.30.160.60:FF:000100">
    <property type="entry name" value="Zinc finger 45-like"/>
    <property type="match status" value="1"/>
</dbReference>
<dbReference type="OrthoDB" id="8117402at2759"/>
<dbReference type="PROSITE" id="PS00028">
    <property type="entry name" value="ZINC_FINGER_C2H2_1"/>
    <property type="match status" value="2"/>
</dbReference>
<dbReference type="SMART" id="SM00355">
    <property type="entry name" value="ZnF_C2H2"/>
    <property type="match status" value="2"/>
</dbReference>